<accession>A0A7I7Q3N5</accession>
<organism evidence="1 2">
    <name type="scientific">Mycobacterium stomatepiae</name>
    <dbReference type="NCBI Taxonomy" id="470076"/>
    <lineage>
        <taxon>Bacteria</taxon>
        <taxon>Bacillati</taxon>
        <taxon>Actinomycetota</taxon>
        <taxon>Actinomycetes</taxon>
        <taxon>Mycobacteriales</taxon>
        <taxon>Mycobacteriaceae</taxon>
        <taxon>Mycobacterium</taxon>
        <taxon>Mycobacterium simiae complex</taxon>
    </lineage>
</organism>
<dbReference type="KEGG" id="msto:MSTO_11700"/>
<evidence type="ECO:0000313" key="2">
    <source>
        <dbReference type="Proteomes" id="UP000467130"/>
    </source>
</evidence>
<evidence type="ECO:0000313" key="1">
    <source>
        <dbReference type="EMBL" id="BBY20965.1"/>
    </source>
</evidence>
<sequence length="115" mass="12865">MQNVAIGFEERDAAGLGLGDHLPDRLLQQIAMDGTFDQHQKAKLPLGTRETGFLREPNIKLPARQRMCPLTTFHVSPPKVHPSPRTQAVYLSKLRPAASRSRRLFGRISGQFCSM</sequence>
<dbReference type="EMBL" id="AP022587">
    <property type="protein sequence ID" value="BBY20965.1"/>
    <property type="molecule type" value="Genomic_DNA"/>
</dbReference>
<keyword evidence="2" id="KW-1185">Reference proteome</keyword>
<protein>
    <submittedName>
        <fullName evidence="1">Uncharacterized protein</fullName>
    </submittedName>
</protein>
<dbReference type="Proteomes" id="UP000467130">
    <property type="component" value="Chromosome"/>
</dbReference>
<reference evidence="1 2" key="1">
    <citation type="journal article" date="2019" name="Emerg. Microbes Infect.">
        <title>Comprehensive subspecies identification of 175 nontuberculous mycobacteria species based on 7547 genomic profiles.</title>
        <authorList>
            <person name="Matsumoto Y."/>
            <person name="Kinjo T."/>
            <person name="Motooka D."/>
            <person name="Nabeya D."/>
            <person name="Jung N."/>
            <person name="Uechi K."/>
            <person name="Horii T."/>
            <person name="Iida T."/>
            <person name="Fujita J."/>
            <person name="Nakamura S."/>
        </authorList>
    </citation>
    <scope>NUCLEOTIDE SEQUENCE [LARGE SCALE GENOMIC DNA]</scope>
    <source>
        <strain evidence="1 2">JCM 17783</strain>
    </source>
</reference>
<dbReference type="AlphaFoldDB" id="A0A7I7Q3N5"/>
<gene>
    <name evidence="1" type="ORF">MSTO_11700</name>
</gene>
<proteinExistence type="predicted"/>
<name>A0A7I7Q3N5_9MYCO</name>